<accession>A0ABR6HX64</accession>
<dbReference type="EMBL" id="JACICE010000001">
    <property type="protein sequence ID" value="MBB3775243.1"/>
    <property type="molecule type" value="Genomic_DNA"/>
</dbReference>
<evidence type="ECO:0000313" key="2">
    <source>
        <dbReference type="EMBL" id="MBB3775243.1"/>
    </source>
</evidence>
<dbReference type="Proteomes" id="UP000548685">
    <property type="component" value="Unassembled WGS sequence"/>
</dbReference>
<dbReference type="PANTHER" id="PTHR11647">
    <property type="entry name" value="HYDRANTOINASE/DIHYDROPYRIMIDINASE FAMILY MEMBER"/>
    <property type="match status" value="1"/>
</dbReference>
<dbReference type="InterPro" id="IPR032466">
    <property type="entry name" value="Metal_Hydrolase"/>
</dbReference>
<protein>
    <submittedName>
        <fullName evidence="2">N-acyl-D-aspartate/D-glutamate deacylase</fullName>
    </submittedName>
</protein>
<dbReference type="InterPro" id="IPR013108">
    <property type="entry name" value="Amidohydro_3"/>
</dbReference>
<gene>
    <name evidence="2" type="ORF">FHS52_001186</name>
</gene>
<evidence type="ECO:0000259" key="1">
    <source>
        <dbReference type="Pfam" id="PF07969"/>
    </source>
</evidence>
<evidence type="ECO:0000313" key="3">
    <source>
        <dbReference type="Proteomes" id="UP000548685"/>
    </source>
</evidence>
<dbReference type="InterPro" id="IPR050378">
    <property type="entry name" value="Metallo-dep_Hydrolases_sf"/>
</dbReference>
<comment type="caution">
    <text evidence="2">The sequence shown here is derived from an EMBL/GenBank/DDBJ whole genome shotgun (WGS) entry which is preliminary data.</text>
</comment>
<reference evidence="2 3" key="1">
    <citation type="submission" date="2020-08" db="EMBL/GenBank/DDBJ databases">
        <title>Genomic Encyclopedia of Type Strains, Phase IV (KMG-IV): sequencing the most valuable type-strain genomes for metagenomic binning, comparative biology and taxonomic classification.</title>
        <authorList>
            <person name="Goeker M."/>
        </authorList>
    </citation>
    <scope>NUCLEOTIDE SEQUENCE [LARGE SCALE GENOMIC DNA]</scope>
    <source>
        <strain evidence="2 3">DSM 8510</strain>
    </source>
</reference>
<sequence>MIVAPGFIDLHAHGDPLEGPQLASLRQGVTTIVVGQDGRTPGPFFDDGITLPQWMQRVAAQGSHVHVAALSGHGTNRMRSGAKFALQATPQQLGAAIALLREDMAAGAFGMSTALEYEPGRFTPLDELVELAEIVGAGGGVVMSHLRSEDSDRIDGSIDELIAQGRKARVHASHLKIVYGHDPLQAVRIIEKLRGARRRGVKVTADAYPYNAGFGNLALLYPDWISDARTWDTALATRREETMSYIAARIERRGTADAILIGTGPDAGKTLSQVGSEKGVSAAQAVIDYGYGGPGAAHFIIDAKVQEVFIIAPDTGVGSDGAPSMRHPRAFGTFPRALQTFRERGLPTERAVHKMTGLAADIIGLEDRGVIRSGAMADLVIFDPIKVNDNATWSAPDTTPSGIAMVMLEGSVALDQGREGPPCGRVLRKGLPSL</sequence>
<dbReference type="SUPFAM" id="SSF51338">
    <property type="entry name" value="Composite domain of metallo-dependent hydrolases"/>
    <property type="match status" value="1"/>
</dbReference>
<proteinExistence type="predicted"/>
<name>A0ABR6HX64_9SPHN</name>
<dbReference type="SUPFAM" id="SSF51556">
    <property type="entry name" value="Metallo-dependent hydrolases"/>
    <property type="match status" value="1"/>
</dbReference>
<dbReference type="PANTHER" id="PTHR11647:SF1">
    <property type="entry name" value="COLLAPSIN RESPONSE MEDIATOR PROTEIN"/>
    <property type="match status" value="1"/>
</dbReference>
<dbReference type="InterPro" id="IPR011059">
    <property type="entry name" value="Metal-dep_hydrolase_composite"/>
</dbReference>
<organism evidence="2 3">
    <name type="scientific">Erythrobacter ramosus</name>
    <dbReference type="NCBI Taxonomy" id="35811"/>
    <lineage>
        <taxon>Bacteria</taxon>
        <taxon>Pseudomonadati</taxon>
        <taxon>Pseudomonadota</taxon>
        <taxon>Alphaproteobacteria</taxon>
        <taxon>Sphingomonadales</taxon>
        <taxon>Erythrobacteraceae</taxon>
        <taxon>Erythrobacter/Porphyrobacter group</taxon>
        <taxon>Erythrobacter</taxon>
    </lineage>
</organism>
<keyword evidence="3" id="KW-1185">Reference proteome</keyword>
<dbReference type="Pfam" id="PF07969">
    <property type="entry name" value="Amidohydro_3"/>
    <property type="match status" value="1"/>
</dbReference>
<feature type="domain" description="Amidohydrolase 3" evidence="1">
    <location>
        <begin position="267"/>
        <end position="411"/>
    </location>
</feature>
<dbReference type="Gene3D" id="3.20.20.140">
    <property type="entry name" value="Metal-dependent hydrolases"/>
    <property type="match status" value="1"/>
</dbReference>